<protein>
    <submittedName>
        <fullName evidence="4">Uncharacterized protein</fullName>
    </submittedName>
</protein>
<gene>
    <name evidence="4" type="ORF">K489DRAFT_371359</name>
</gene>
<dbReference type="RefSeq" id="XP_033459572.1">
    <property type="nucleotide sequence ID" value="XM_033603236.1"/>
</dbReference>
<dbReference type="AlphaFoldDB" id="A0A6J3M3D2"/>
<evidence type="ECO:0000256" key="1">
    <source>
        <dbReference type="SAM" id="Coils"/>
    </source>
</evidence>
<proteinExistence type="predicted"/>
<accession>A0A6J3M3D2</accession>
<evidence type="ECO:0000313" key="3">
    <source>
        <dbReference type="Proteomes" id="UP000504637"/>
    </source>
</evidence>
<feature type="compositionally biased region" description="Basic residues" evidence="2">
    <location>
        <begin position="91"/>
        <end position="109"/>
    </location>
</feature>
<evidence type="ECO:0000256" key="2">
    <source>
        <dbReference type="SAM" id="MobiDB-lite"/>
    </source>
</evidence>
<keyword evidence="3" id="KW-1185">Reference proteome</keyword>
<organism evidence="4">
    <name type="scientific">Dissoconium aciculare CBS 342.82</name>
    <dbReference type="NCBI Taxonomy" id="1314786"/>
    <lineage>
        <taxon>Eukaryota</taxon>
        <taxon>Fungi</taxon>
        <taxon>Dikarya</taxon>
        <taxon>Ascomycota</taxon>
        <taxon>Pezizomycotina</taxon>
        <taxon>Dothideomycetes</taxon>
        <taxon>Dothideomycetidae</taxon>
        <taxon>Mycosphaerellales</taxon>
        <taxon>Dissoconiaceae</taxon>
        <taxon>Dissoconium</taxon>
    </lineage>
</organism>
<reference evidence="4" key="1">
    <citation type="submission" date="2020-01" db="EMBL/GenBank/DDBJ databases">
        <authorList>
            <consortium name="DOE Joint Genome Institute"/>
            <person name="Haridas S."/>
            <person name="Albert R."/>
            <person name="Binder M."/>
            <person name="Bloem J."/>
            <person name="Labutti K."/>
            <person name="Salamov A."/>
            <person name="Andreopoulos B."/>
            <person name="Baker S.E."/>
            <person name="Barry K."/>
            <person name="Bills G."/>
            <person name="Bluhm B.H."/>
            <person name="Cannon C."/>
            <person name="Castanera R."/>
            <person name="Culley D.E."/>
            <person name="Daum C."/>
            <person name="Ezra D."/>
            <person name="Gonzalez J.B."/>
            <person name="Henrissat B."/>
            <person name="Kuo A."/>
            <person name="Liang C."/>
            <person name="Lipzen A."/>
            <person name="Lutzoni F."/>
            <person name="Magnuson J."/>
            <person name="Mondo S."/>
            <person name="Nolan M."/>
            <person name="Ohm R."/>
            <person name="Pangilinan J."/>
            <person name="Park H.-J."/>
            <person name="Ramirez L."/>
            <person name="Alfaro M."/>
            <person name="Sun H."/>
            <person name="Tritt A."/>
            <person name="Yoshinaga Y."/>
            <person name="Zwiers L.-H."/>
            <person name="Turgeon B.G."/>
            <person name="Goodwin S.B."/>
            <person name="Spatafora J.W."/>
            <person name="Crous P.W."/>
            <person name="Grigoriev I.V."/>
        </authorList>
    </citation>
    <scope>NUCLEOTIDE SEQUENCE</scope>
    <source>
        <strain evidence="4">CBS 342.82</strain>
    </source>
</reference>
<feature type="coiled-coil region" evidence="1">
    <location>
        <begin position="29"/>
        <end position="60"/>
    </location>
</feature>
<sequence>MPWPDHWLAPQARYYPVYHRRPSRYDIALSEQNSRLERRLETLDETNEKIKKRLEKQKTQGVKLKNYNKMTVEELKNFGRAKDFSDTIDRGRRRSSSADSHRRHHHHHGGGSGGEVCCDKYRKHHHHHHSGRISHDHHSHGIRCGCHSRCNGSDGDCPPAYPHHPHHHCNGGGQSGGDLSSFDESRLGKVEREVKEISDVTFGTRLEHKRASQRYRLGQDLRDMGFPGPSEWY</sequence>
<reference evidence="4" key="3">
    <citation type="submission" date="2025-08" db="UniProtKB">
        <authorList>
            <consortium name="RefSeq"/>
        </authorList>
    </citation>
    <scope>IDENTIFICATION</scope>
    <source>
        <strain evidence="4">CBS 342.82</strain>
    </source>
</reference>
<reference evidence="4" key="2">
    <citation type="submission" date="2020-04" db="EMBL/GenBank/DDBJ databases">
        <authorList>
            <consortium name="NCBI Genome Project"/>
        </authorList>
    </citation>
    <scope>NUCLEOTIDE SEQUENCE</scope>
    <source>
        <strain evidence="4">CBS 342.82</strain>
    </source>
</reference>
<keyword evidence="1" id="KW-0175">Coiled coil</keyword>
<feature type="region of interest" description="Disordered" evidence="2">
    <location>
        <begin position="86"/>
        <end position="114"/>
    </location>
</feature>
<dbReference type="GeneID" id="54361036"/>
<evidence type="ECO:0000313" key="4">
    <source>
        <dbReference type="RefSeq" id="XP_033459572.1"/>
    </source>
</evidence>
<name>A0A6J3M3D2_9PEZI</name>
<dbReference type="Proteomes" id="UP000504637">
    <property type="component" value="Unplaced"/>
</dbReference>